<proteinExistence type="predicted"/>
<reference evidence="1 2" key="1">
    <citation type="submission" date="2020-08" db="EMBL/GenBank/DDBJ databases">
        <title>Genomic Encyclopedia of Type Strains, Phase IV (KMG-IV): sequencing the most valuable type-strain genomes for metagenomic binning, comparative biology and taxonomic classification.</title>
        <authorList>
            <person name="Goeker M."/>
        </authorList>
    </citation>
    <scope>NUCLEOTIDE SEQUENCE [LARGE SCALE GENOMIC DNA]</scope>
    <source>
        <strain evidence="1 2">DSM 28101</strain>
    </source>
</reference>
<dbReference type="EMBL" id="JACIDZ010000009">
    <property type="protein sequence ID" value="MBB4122936.1"/>
    <property type="molecule type" value="Genomic_DNA"/>
</dbReference>
<protein>
    <submittedName>
        <fullName evidence="1">Benzoyl-CoA reductase/2-hydroxyglutaryl-CoA dehydratase subunit BcrC/BadD/HgdB</fullName>
    </submittedName>
</protein>
<gene>
    <name evidence="1" type="ORF">GGR30_002871</name>
</gene>
<name>A0A7W6PAZ5_9HYPH</name>
<dbReference type="AlphaFoldDB" id="A0A7W6PAZ5"/>
<dbReference type="RefSeq" id="WP_246413887.1">
    <property type="nucleotide sequence ID" value="NZ_JACIDZ010000009.1"/>
</dbReference>
<sequence>MKPSSPMPTTGFEIALVSDHAVLRYIERRHGVDVEALREIIRDACREGVRYGASAVIDDGVKFVLEGDRVVTCLKREWPAWPKRKELL</sequence>
<comment type="caution">
    <text evidence="1">The sequence shown here is derived from an EMBL/GenBank/DDBJ whole genome shotgun (WGS) entry which is preliminary data.</text>
</comment>
<organism evidence="1 2">
    <name type="scientific">Martelella radicis</name>
    <dbReference type="NCBI Taxonomy" id="1397476"/>
    <lineage>
        <taxon>Bacteria</taxon>
        <taxon>Pseudomonadati</taxon>
        <taxon>Pseudomonadota</taxon>
        <taxon>Alphaproteobacteria</taxon>
        <taxon>Hyphomicrobiales</taxon>
        <taxon>Aurantimonadaceae</taxon>
        <taxon>Martelella</taxon>
    </lineage>
</organism>
<keyword evidence="2" id="KW-1185">Reference proteome</keyword>
<evidence type="ECO:0000313" key="1">
    <source>
        <dbReference type="EMBL" id="MBB4122936.1"/>
    </source>
</evidence>
<evidence type="ECO:0000313" key="2">
    <source>
        <dbReference type="Proteomes" id="UP000530571"/>
    </source>
</evidence>
<dbReference type="Proteomes" id="UP000530571">
    <property type="component" value="Unassembled WGS sequence"/>
</dbReference>
<accession>A0A7W6PAZ5</accession>